<reference evidence="1 2" key="1">
    <citation type="journal article" date="2020" name="Front. Microbiol.">
        <title>Genomic Analysis and Antimicrobial Resistance of Aliarcobacter cryaerophilus Strains From German Water Poultry.</title>
        <authorList>
            <person name="Muller E."/>
            <person name="Hotzel H."/>
            <person name="Ahlers C."/>
            <person name="Hanel I."/>
            <person name="Tomaso H."/>
            <person name="Abdel-Glil M.Y."/>
        </authorList>
    </citation>
    <scope>NUCLEOTIDE SEQUENCE [LARGE SCALE GENOMIC DNA]</scope>
    <source>
        <strain evidence="1 2">16CS1285-4</strain>
    </source>
</reference>
<protein>
    <recommendedName>
        <fullName evidence="3">Tetratricopeptide repeat protein</fullName>
    </recommendedName>
</protein>
<dbReference type="EMBL" id="CP060693">
    <property type="protein sequence ID" value="QNM91104.1"/>
    <property type="molecule type" value="Genomic_DNA"/>
</dbReference>
<sequence length="64" mass="7378">MSLCFAQDLNSIYKNAKELEDSGDYKSAMLLYKKIANESLKNPSLDKSEYLVIKEIKKEPKKSF</sequence>
<dbReference type="RefSeq" id="WP_187475181.1">
    <property type="nucleotide sequence ID" value="NZ_CP060693.1"/>
</dbReference>
<name>A0A7G9LR55_9BACT</name>
<proteinExistence type="predicted"/>
<organism evidence="1 2">
    <name type="scientific">Aliarcobacter cryaerophilus</name>
    <dbReference type="NCBI Taxonomy" id="28198"/>
    <lineage>
        <taxon>Bacteria</taxon>
        <taxon>Pseudomonadati</taxon>
        <taxon>Campylobacterota</taxon>
        <taxon>Epsilonproteobacteria</taxon>
        <taxon>Campylobacterales</taxon>
        <taxon>Arcobacteraceae</taxon>
        <taxon>Aliarcobacter</taxon>
    </lineage>
</organism>
<dbReference type="Proteomes" id="UP000515842">
    <property type="component" value="Chromosome"/>
</dbReference>
<evidence type="ECO:0000313" key="2">
    <source>
        <dbReference type="Proteomes" id="UP000515842"/>
    </source>
</evidence>
<evidence type="ECO:0000313" key="1">
    <source>
        <dbReference type="EMBL" id="QNM91104.1"/>
    </source>
</evidence>
<gene>
    <name evidence="1" type="ORF">HOO34_05215</name>
</gene>
<accession>A0A7G9LR55</accession>
<evidence type="ECO:0008006" key="3">
    <source>
        <dbReference type="Google" id="ProtNLM"/>
    </source>
</evidence>
<dbReference type="AlphaFoldDB" id="A0A7G9LR55"/>